<evidence type="ECO:0000256" key="1">
    <source>
        <dbReference type="SAM" id="SignalP"/>
    </source>
</evidence>
<gene>
    <name evidence="2" type="ORF">GCM10008938_43180</name>
</gene>
<dbReference type="EMBL" id="BMOD01000025">
    <property type="protein sequence ID" value="GGJ52558.1"/>
    <property type="molecule type" value="Genomic_DNA"/>
</dbReference>
<reference evidence="3" key="1">
    <citation type="journal article" date="2019" name="Int. J. Syst. Evol. Microbiol.">
        <title>The Global Catalogue of Microorganisms (GCM) 10K type strain sequencing project: providing services to taxonomists for standard genome sequencing and annotation.</title>
        <authorList>
            <consortium name="The Broad Institute Genomics Platform"/>
            <consortium name="The Broad Institute Genome Sequencing Center for Infectious Disease"/>
            <person name="Wu L."/>
            <person name="Ma J."/>
        </authorList>
    </citation>
    <scope>NUCLEOTIDE SEQUENCE [LARGE SCALE GENOMIC DNA]</scope>
    <source>
        <strain evidence="3">JCM 14370</strain>
    </source>
</reference>
<evidence type="ECO:0000313" key="2">
    <source>
        <dbReference type="EMBL" id="GGJ52558.1"/>
    </source>
</evidence>
<feature type="chain" id="PRO_5045394064" description="Carboxypeptidase regulatory-like domain-containing protein" evidence="1">
    <location>
        <begin position="21"/>
        <end position="202"/>
    </location>
</feature>
<sequence length="202" mass="22114">MFNRLVFLIAASLLACTASAETWTFKGQIVEWPAGKTGVLKMYPGADLRYIPVGAISLLETQIDSKGQFILTLPKEGIKATLTKEFLLLGDPKTCQHQSKSQAVRVVPMTFVIFNSKGQNIDNLEISIPGDPPQTLSVFYASQSANLSAVCGVDRSMVLSVQIKTGWNLLILKQNSSGVMLNSVKQLPEGVIWESTLHLKYL</sequence>
<dbReference type="Proteomes" id="UP000632222">
    <property type="component" value="Unassembled WGS sequence"/>
</dbReference>
<evidence type="ECO:0008006" key="4">
    <source>
        <dbReference type="Google" id="ProtNLM"/>
    </source>
</evidence>
<keyword evidence="1" id="KW-0732">Signal</keyword>
<organism evidence="2 3">
    <name type="scientific">Deinococcus roseus</name>
    <dbReference type="NCBI Taxonomy" id="392414"/>
    <lineage>
        <taxon>Bacteria</taxon>
        <taxon>Thermotogati</taxon>
        <taxon>Deinococcota</taxon>
        <taxon>Deinococci</taxon>
        <taxon>Deinococcales</taxon>
        <taxon>Deinococcaceae</taxon>
        <taxon>Deinococcus</taxon>
    </lineage>
</organism>
<protein>
    <recommendedName>
        <fullName evidence="4">Carboxypeptidase regulatory-like domain-containing protein</fullName>
    </recommendedName>
</protein>
<dbReference type="RefSeq" id="WP_189006816.1">
    <property type="nucleotide sequence ID" value="NZ_BMOD01000025.1"/>
</dbReference>
<dbReference type="PROSITE" id="PS51257">
    <property type="entry name" value="PROKAR_LIPOPROTEIN"/>
    <property type="match status" value="1"/>
</dbReference>
<proteinExistence type="predicted"/>
<accession>A0ABQ2DE42</accession>
<comment type="caution">
    <text evidence="2">The sequence shown here is derived from an EMBL/GenBank/DDBJ whole genome shotgun (WGS) entry which is preliminary data.</text>
</comment>
<evidence type="ECO:0000313" key="3">
    <source>
        <dbReference type="Proteomes" id="UP000632222"/>
    </source>
</evidence>
<name>A0ABQ2DE42_9DEIO</name>
<feature type="signal peptide" evidence="1">
    <location>
        <begin position="1"/>
        <end position="20"/>
    </location>
</feature>
<keyword evidence="3" id="KW-1185">Reference proteome</keyword>